<gene>
    <name evidence="2" type="ORF">D6D54_01725</name>
</gene>
<dbReference type="Proteomes" id="UP000274545">
    <property type="component" value="Unassembled WGS sequence"/>
</dbReference>
<protein>
    <submittedName>
        <fullName evidence="2">Uncharacterized protein</fullName>
    </submittedName>
</protein>
<keyword evidence="1" id="KW-0472">Membrane</keyword>
<dbReference type="AlphaFoldDB" id="A0A3S0ZXT3"/>
<evidence type="ECO:0000313" key="2">
    <source>
        <dbReference type="EMBL" id="RUP78203.1"/>
    </source>
</evidence>
<keyword evidence="1" id="KW-0812">Transmembrane</keyword>
<evidence type="ECO:0000313" key="3">
    <source>
        <dbReference type="Proteomes" id="UP000274545"/>
    </source>
</evidence>
<name>A0A3S0ZXT3_9MOLU</name>
<organism evidence="2 3">
    <name type="scientific">Spiroplasma poulsonii</name>
    <dbReference type="NCBI Taxonomy" id="2138"/>
    <lineage>
        <taxon>Bacteria</taxon>
        <taxon>Bacillati</taxon>
        <taxon>Mycoplasmatota</taxon>
        <taxon>Mollicutes</taxon>
        <taxon>Entomoplasmatales</taxon>
        <taxon>Spiroplasmataceae</taxon>
        <taxon>Spiroplasma</taxon>
    </lineage>
</organism>
<keyword evidence="1" id="KW-1133">Transmembrane helix</keyword>
<evidence type="ECO:0000256" key="1">
    <source>
        <dbReference type="SAM" id="Phobius"/>
    </source>
</evidence>
<feature type="transmembrane region" description="Helical" evidence="1">
    <location>
        <begin position="6"/>
        <end position="27"/>
    </location>
</feature>
<reference evidence="2 3" key="1">
    <citation type="journal article" date="2019" name="Genome Biol. Evol.">
        <title>Toxin and genome evolution in a Drosophila defensive symbiosis.</title>
        <authorList>
            <person name="Ballinger M.J."/>
            <person name="Gawryluk R.M."/>
            <person name="Perlman S.J."/>
        </authorList>
    </citation>
    <scope>NUCLEOTIDE SEQUENCE [LARGE SCALE GENOMIC DNA]</scope>
    <source>
        <strain evidence="3">sNeo</strain>
    </source>
</reference>
<accession>A0A3S0ZXT3</accession>
<dbReference type="EMBL" id="RAHC01000001">
    <property type="protein sequence ID" value="RUP78203.1"/>
    <property type="molecule type" value="Genomic_DNA"/>
</dbReference>
<proteinExistence type="predicted"/>
<feature type="transmembrane region" description="Helical" evidence="1">
    <location>
        <begin position="39"/>
        <end position="65"/>
    </location>
</feature>
<comment type="caution">
    <text evidence="2">The sequence shown here is derived from an EMBL/GenBank/DDBJ whole genome shotgun (WGS) entry which is preliminary data.</text>
</comment>
<sequence>MTPSFYIYFAFIPAAIFFIIWMIIRAIEKKFHRYLYYKNHIIFISGTVCGLVVLIIIIIILSFFVK</sequence>